<dbReference type="PANTHER" id="PTHR47916">
    <property type="entry name" value="FRUCTOSE-BISPHOSPHATE ALDOLASE CLASS 1"/>
    <property type="match status" value="1"/>
</dbReference>
<name>A0A1D7X7P1_NEOTH</name>
<dbReference type="EC" id="4.1.2.-" evidence="2"/>
<evidence type="ECO:0000313" key="7">
    <source>
        <dbReference type="Proteomes" id="UP000322283"/>
    </source>
</evidence>
<dbReference type="OMA" id="CEYWGMP"/>
<dbReference type="PATRIC" id="fig|1525.10.peg.1764"/>
<dbReference type="RefSeq" id="WP_011392011.1">
    <property type="nucleotide sequence ID" value="NZ_BSDM01000004.1"/>
</dbReference>
<dbReference type="InterPro" id="IPR013785">
    <property type="entry name" value="Aldolase_TIM"/>
</dbReference>
<dbReference type="SUPFAM" id="SSF51569">
    <property type="entry name" value="Aldolase"/>
    <property type="match status" value="1"/>
</dbReference>
<keyword evidence="7" id="KW-1185">Reference proteome</keyword>
<reference evidence="3 6" key="1">
    <citation type="submission" date="2016-08" db="EMBL/GenBank/DDBJ databases">
        <title>Genome-based comparison of Moorella thermoacetic strains.</title>
        <authorList>
            <person name="Poehlein A."/>
            <person name="Bengelsdorf F.R."/>
            <person name="Esser C."/>
            <person name="Duerre P."/>
            <person name="Daniel R."/>
        </authorList>
    </citation>
    <scope>NUCLEOTIDE SEQUENCE [LARGE SCALE GENOMIC DNA]</scope>
    <source>
        <strain evidence="3 6">DSM 11768</strain>
    </source>
</reference>
<dbReference type="InterPro" id="IPR050456">
    <property type="entry name" value="DeoC/FbaB_aldolase"/>
</dbReference>
<dbReference type="Proteomes" id="UP000182743">
    <property type="component" value="Unassembled WGS sequence"/>
</dbReference>
<dbReference type="Gene3D" id="3.20.20.70">
    <property type="entry name" value="Aldolase class I"/>
    <property type="match status" value="1"/>
</dbReference>
<evidence type="ECO:0000256" key="1">
    <source>
        <dbReference type="PIRSR" id="PIRSR038992-1"/>
    </source>
</evidence>
<dbReference type="EMBL" id="MIHH01000013">
    <property type="protein sequence ID" value="OIQ08285.1"/>
    <property type="molecule type" value="Genomic_DNA"/>
</dbReference>
<dbReference type="KEGG" id="mtho:MOTHE_c04120"/>
<dbReference type="EC" id="4.1.2.56" evidence="3"/>
<dbReference type="CDD" id="cd00958">
    <property type="entry name" value="DhnA"/>
    <property type="match status" value="1"/>
</dbReference>
<dbReference type="EMBL" id="VCDX01000010">
    <property type="protein sequence ID" value="TYL10545.1"/>
    <property type="molecule type" value="Genomic_DNA"/>
</dbReference>
<keyword evidence="3" id="KW-0456">Lyase</keyword>
<dbReference type="InterPro" id="IPR002915">
    <property type="entry name" value="DeoC/FbaB/LacD_aldolase"/>
</dbReference>
<evidence type="ECO:0000313" key="3">
    <source>
        <dbReference type="EMBL" id="OIQ08285.1"/>
    </source>
</evidence>
<protein>
    <submittedName>
        <fullName evidence="3">2-amino-4, 5-dihydroxy-6-oxo-7-(Phosphonooxy)heptanoate synthase</fullName>
        <ecNumber evidence="3">4.1.2.56</ecNumber>
    </submittedName>
    <submittedName>
        <fullName evidence="2">2-amino-4,5-dihydroxy-6-one-heptanoic acid-7-phosphate synthase</fullName>
        <ecNumber evidence="2">4.1.2.-</ecNumber>
    </submittedName>
</protein>
<dbReference type="EMBL" id="CP017019">
    <property type="protein sequence ID" value="AOQ22926.1"/>
    <property type="molecule type" value="Genomic_DNA"/>
</dbReference>
<dbReference type="GO" id="GO:0004332">
    <property type="term" value="F:fructose-bisphosphate aldolase activity"/>
    <property type="evidence" value="ECO:0007669"/>
    <property type="project" value="InterPro"/>
</dbReference>
<evidence type="ECO:0000313" key="4">
    <source>
        <dbReference type="EMBL" id="TYL10545.1"/>
    </source>
</evidence>
<reference evidence="2 5" key="2">
    <citation type="submission" date="2016-08" db="EMBL/GenBank/DDBJ databases">
        <title>Moorella thermoacetica DSM 103132.</title>
        <authorList>
            <person name="Jendresen C.B."/>
            <person name="Redl S.M."/>
            <person name="Jensen T.O."/>
            <person name="Nielsen A.T."/>
        </authorList>
    </citation>
    <scope>NUCLEOTIDE SEQUENCE [LARGE SCALE GENOMIC DNA]</scope>
    <source>
        <strain evidence="2 5">DSM 103132</strain>
    </source>
</reference>
<dbReference type="NCBIfam" id="NF005556">
    <property type="entry name" value="PRK07226.1"/>
    <property type="match status" value="1"/>
</dbReference>
<feature type="active site" description="Schiff-base intermediate with dihydroxyacetone-P" evidence="1">
    <location>
        <position position="175"/>
    </location>
</feature>
<organism evidence="3 6">
    <name type="scientific">Neomoorella thermoacetica</name>
    <name type="common">Clostridium thermoaceticum</name>
    <dbReference type="NCBI Taxonomy" id="1525"/>
    <lineage>
        <taxon>Bacteria</taxon>
        <taxon>Bacillati</taxon>
        <taxon>Bacillota</taxon>
        <taxon>Clostridia</taxon>
        <taxon>Neomoorellales</taxon>
        <taxon>Neomoorellaceae</taxon>
        <taxon>Neomoorella</taxon>
    </lineage>
</organism>
<evidence type="ECO:0000313" key="5">
    <source>
        <dbReference type="Proteomes" id="UP000094598"/>
    </source>
</evidence>
<evidence type="ECO:0000313" key="2">
    <source>
        <dbReference type="EMBL" id="AOQ22926.1"/>
    </source>
</evidence>
<dbReference type="PANTHER" id="PTHR47916:SF1">
    <property type="entry name" value="3-HYDROXY-5-PHOSPHONOOXYPENTANE-2,4-DIONE THIOLASE"/>
    <property type="match status" value="1"/>
</dbReference>
<gene>
    <name evidence="3" type="primary">griI</name>
    <name evidence="2" type="ORF">Maut_00451</name>
    <name evidence="3" type="ORF">MOOR_21390</name>
    <name evidence="4" type="ORF">MTAT_24370</name>
</gene>
<dbReference type="Pfam" id="PF01791">
    <property type="entry name" value="DeoC"/>
    <property type="match status" value="1"/>
</dbReference>
<feature type="active site" description="Proton donor" evidence="1">
    <location>
        <position position="144"/>
    </location>
</feature>
<dbReference type="PIRSF" id="PIRSF038992">
    <property type="entry name" value="Aldolase_Ia"/>
    <property type="match status" value="1"/>
</dbReference>
<dbReference type="KEGG" id="mthz:MOTHA_c05010"/>
<accession>A0A1D7X7P1</accession>
<dbReference type="Proteomes" id="UP000322283">
    <property type="component" value="Unassembled WGS sequence"/>
</dbReference>
<dbReference type="InterPro" id="IPR041720">
    <property type="entry name" value="FbaB-like"/>
</dbReference>
<evidence type="ECO:0000313" key="6">
    <source>
        <dbReference type="Proteomes" id="UP000182743"/>
    </source>
</evidence>
<dbReference type="AlphaFoldDB" id="A0A1D7X7P1"/>
<reference evidence="4 7" key="3">
    <citation type="submission" date="2019-05" db="EMBL/GenBank/DDBJ databases">
        <title>Genome sequence of Moorella thermoacetica ATCC 33924.</title>
        <authorList>
            <person name="Poehlein A."/>
            <person name="Bengelsdorf F.R."/>
            <person name="Duerre P."/>
            <person name="Daniel R."/>
        </authorList>
    </citation>
    <scope>NUCLEOTIDE SEQUENCE [LARGE SCALE GENOMIC DNA]</scope>
    <source>
        <strain evidence="4 7">ATCC 33924</strain>
    </source>
</reference>
<sequence length="267" mass="28532">MMLGKEIRLSRLLDSESKRFVGITVDHAMARGVLPGLVNIKETVRKIILGKPNALTMHKGIAEKVFPPYAGKVPLILKSTTFSPYHPKYDTPVADVEEALRLGADAISVGVIVGGPEQAEQITHLAQISKEASAMGLPLIAHIYPRGSEVKDPKNADAVSYAVRVGAELGVDIVKTNWTGSAESFAKVVAACPSRVVIAGGSSGNDLSSYLQMIWEGIQVGMAGVTCGRFVWEDSNPAAVIEAIKAIVHSGASVEKALEIYRECKER</sequence>
<dbReference type="SMART" id="SM01133">
    <property type="entry name" value="DeoC"/>
    <property type="match status" value="1"/>
</dbReference>
<proteinExistence type="predicted"/>
<dbReference type="Proteomes" id="UP000094598">
    <property type="component" value="Chromosome"/>
</dbReference>
<dbReference type="GeneID" id="45616513"/>